<evidence type="ECO:0000256" key="1">
    <source>
        <dbReference type="SAM" id="MobiDB-lite"/>
    </source>
</evidence>
<feature type="compositionally biased region" description="Polar residues" evidence="1">
    <location>
        <begin position="202"/>
        <end position="212"/>
    </location>
</feature>
<organism evidence="2 3">
    <name type="scientific">Camelus dromedarius</name>
    <name type="common">Dromedary</name>
    <name type="synonym">Arabian camel</name>
    <dbReference type="NCBI Taxonomy" id="9838"/>
    <lineage>
        <taxon>Eukaryota</taxon>
        <taxon>Metazoa</taxon>
        <taxon>Chordata</taxon>
        <taxon>Craniata</taxon>
        <taxon>Vertebrata</taxon>
        <taxon>Euteleostomi</taxon>
        <taxon>Mammalia</taxon>
        <taxon>Eutheria</taxon>
        <taxon>Laurasiatheria</taxon>
        <taxon>Artiodactyla</taxon>
        <taxon>Tylopoda</taxon>
        <taxon>Camelidae</taxon>
        <taxon>Camelus</taxon>
    </lineage>
</organism>
<name>A0A5N4DYM8_CAMDR</name>
<gene>
    <name evidence="2" type="ORF">Cadr_000007868</name>
</gene>
<dbReference type="Proteomes" id="UP000299084">
    <property type="component" value="Unassembled WGS sequence"/>
</dbReference>
<feature type="region of interest" description="Disordered" evidence="1">
    <location>
        <begin position="282"/>
        <end position="304"/>
    </location>
</feature>
<dbReference type="EMBL" id="JWIN03000007">
    <property type="protein sequence ID" value="KAB1276278.1"/>
    <property type="molecule type" value="Genomic_DNA"/>
</dbReference>
<feature type="region of interest" description="Disordered" evidence="1">
    <location>
        <begin position="145"/>
        <end position="175"/>
    </location>
</feature>
<evidence type="ECO:0000313" key="2">
    <source>
        <dbReference type="EMBL" id="KAB1276278.1"/>
    </source>
</evidence>
<feature type="region of interest" description="Disordered" evidence="1">
    <location>
        <begin position="52"/>
        <end position="86"/>
    </location>
</feature>
<dbReference type="AlphaFoldDB" id="A0A5N4DYM8"/>
<feature type="region of interest" description="Disordered" evidence="1">
    <location>
        <begin position="194"/>
        <end position="217"/>
    </location>
</feature>
<feature type="compositionally biased region" description="Basic and acidic residues" evidence="1">
    <location>
        <begin position="158"/>
        <end position="169"/>
    </location>
</feature>
<proteinExistence type="predicted"/>
<keyword evidence="3" id="KW-1185">Reference proteome</keyword>
<sequence>MAVGRVSSASEGLLWGRVVRERGWRSQGAKRGRRAWVRLCCPLNDTQSCGPAAEESCGGAGGGGGSLSEQGGWRDGGEDEGGRDWGRDAGGHSCVVRLISMVAAVAAAGSALVCVRGGQGRRELGEGEGGARRVRSRFATVSAPSLRSLTRLGPPGSLREEAGAGKEGSRGPAAASLARTVLQLPSGRATLWAAALPGPGRSRNSGTRTSARPSVRYSGSSAASLGLGLWDPLVAHSPEKAWALRAVGRRRSSKIRQALSPHVSVKLLEKYRLLFLSTGRGSSVPASGADPATACGQDGNSDERHGCLVKGDSRHRGERASLYLGLWGGGGAGGGRAEQPPRRTGQFHAGTAARPRGTPSPRAPSEPGCYLGRNPKLTWPNSAHWLATRLLPLQQDWGARMQDGRWFSRRHWFRVRR</sequence>
<comment type="caution">
    <text evidence="2">The sequence shown here is derived from an EMBL/GenBank/DDBJ whole genome shotgun (WGS) entry which is preliminary data.</text>
</comment>
<reference evidence="2 3" key="1">
    <citation type="journal article" date="2019" name="Mol. Ecol. Resour.">
        <title>Improving Illumina assemblies with Hi-C and long reads: an example with the North African dromedary.</title>
        <authorList>
            <person name="Elbers J.P."/>
            <person name="Rogers M.F."/>
            <person name="Perelman P.L."/>
            <person name="Proskuryakova A.A."/>
            <person name="Serdyukova N.A."/>
            <person name="Johnson W.E."/>
            <person name="Horin P."/>
            <person name="Corander J."/>
            <person name="Murphy D."/>
            <person name="Burger P.A."/>
        </authorList>
    </citation>
    <scope>NUCLEOTIDE SEQUENCE [LARGE SCALE GENOMIC DNA]</scope>
    <source>
        <strain evidence="2">Drom800</strain>
        <tissue evidence="2">Blood</tissue>
    </source>
</reference>
<accession>A0A5N4DYM8</accession>
<feature type="region of interest" description="Disordered" evidence="1">
    <location>
        <begin position="331"/>
        <end position="367"/>
    </location>
</feature>
<protein>
    <submittedName>
        <fullName evidence="2">Uncharacterized protein</fullName>
    </submittedName>
</protein>
<evidence type="ECO:0000313" key="3">
    <source>
        <dbReference type="Proteomes" id="UP000299084"/>
    </source>
</evidence>